<dbReference type="GO" id="GO:0016616">
    <property type="term" value="F:oxidoreductase activity, acting on the CH-OH group of donors, NAD or NADP as acceptor"/>
    <property type="evidence" value="ECO:0007669"/>
    <property type="project" value="TreeGrafter"/>
</dbReference>
<dbReference type="KEGG" id="noa:BKM31_24540"/>
<dbReference type="InterPro" id="IPR002347">
    <property type="entry name" value="SDR_fam"/>
</dbReference>
<reference evidence="4" key="1">
    <citation type="journal article" date="2017" name="Med. Chem. Commun.">
        <title>Nonomuraea sp. ATCC 55076 harbours the largest actinomycete chromosome to date and the kistamicin biosynthetic gene cluster.</title>
        <authorList>
            <person name="Nazari B."/>
            <person name="Forneris C.C."/>
            <person name="Gibson M.I."/>
            <person name="Moon K."/>
            <person name="Schramma K.R."/>
            <person name="Seyedsayamdost M.R."/>
        </authorList>
    </citation>
    <scope>NUCLEOTIDE SEQUENCE [LARGE SCALE GENOMIC DNA]</scope>
    <source>
        <strain evidence="4">ATCC 55076</strain>
    </source>
</reference>
<dbReference type="Pfam" id="PF13561">
    <property type="entry name" value="adh_short_C2"/>
    <property type="match status" value="1"/>
</dbReference>
<dbReference type="FunFam" id="3.40.50.720:FF:000084">
    <property type="entry name" value="Short-chain dehydrogenase reductase"/>
    <property type="match status" value="1"/>
</dbReference>
<dbReference type="PANTHER" id="PTHR42760">
    <property type="entry name" value="SHORT-CHAIN DEHYDROGENASES/REDUCTASES FAMILY MEMBER"/>
    <property type="match status" value="1"/>
</dbReference>
<dbReference type="SUPFAM" id="SSF51735">
    <property type="entry name" value="NAD(P)-binding Rossmann-fold domains"/>
    <property type="match status" value="1"/>
</dbReference>
<gene>
    <name evidence="3" type="ORF">BKM31_24540</name>
</gene>
<keyword evidence="2" id="KW-0560">Oxidoreductase</keyword>
<evidence type="ECO:0000256" key="1">
    <source>
        <dbReference type="ARBA" id="ARBA00006484"/>
    </source>
</evidence>
<dbReference type="RefSeq" id="WP_080040408.1">
    <property type="nucleotide sequence ID" value="NZ_CP017717.1"/>
</dbReference>
<dbReference type="PANTHER" id="PTHR42760:SF133">
    <property type="entry name" value="3-OXOACYL-[ACYL-CARRIER-PROTEIN] REDUCTASE"/>
    <property type="match status" value="1"/>
</dbReference>
<comment type="similarity">
    <text evidence="1">Belongs to the short-chain dehydrogenases/reductases (SDR) family.</text>
</comment>
<evidence type="ECO:0000256" key="2">
    <source>
        <dbReference type="ARBA" id="ARBA00023002"/>
    </source>
</evidence>
<keyword evidence="4" id="KW-1185">Reference proteome</keyword>
<dbReference type="CDD" id="cd05233">
    <property type="entry name" value="SDR_c"/>
    <property type="match status" value="1"/>
</dbReference>
<dbReference type="STRING" id="1909395.BKM31_24540"/>
<evidence type="ECO:0000313" key="3">
    <source>
        <dbReference type="EMBL" id="AQZ64210.1"/>
    </source>
</evidence>
<organism evidence="3 4">
    <name type="scientific">[Actinomadura] parvosata subsp. kistnae</name>
    <dbReference type="NCBI Taxonomy" id="1909395"/>
    <lineage>
        <taxon>Bacteria</taxon>
        <taxon>Bacillati</taxon>
        <taxon>Actinomycetota</taxon>
        <taxon>Actinomycetes</taxon>
        <taxon>Streptosporangiales</taxon>
        <taxon>Streptosporangiaceae</taxon>
        <taxon>Nonomuraea</taxon>
    </lineage>
</organism>
<dbReference type="OrthoDB" id="8959163at2"/>
<proteinExistence type="inferred from homology"/>
<sequence length="262" mass="26668">MDMRLTGKTAVVTGASRGIGLAVVRALVAEGMRVAAASRTVTPELKETGAVILTADLSTPEGPAEVIERATAELGDLDVLVNNVGGGDSGTELVGGFLTVSDEVWREVHDLNLLSAVRATRAALPSLLRRGGAVVNISSNGARMPAVGPIAYTTAKAALTAFGKALAEEFGPQGVRVNTVSPGAVLTAMWESPSGYGAAVAEAHGVEHERFLAGLPSNAGMTTGRFIQPDEVAALVTWLASPHAASVCGADYVIDGGAIKTV</sequence>
<evidence type="ECO:0000313" key="4">
    <source>
        <dbReference type="Proteomes" id="UP000190797"/>
    </source>
</evidence>
<dbReference type="AlphaFoldDB" id="A0A1V0A1X6"/>
<protein>
    <submittedName>
        <fullName evidence="3">3-oxoacyl-ACP reductase</fullName>
    </submittedName>
</protein>
<dbReference type="Proteomes" id="UP000190797">
    <property type="component" value="Chromosome"/>
</dbReference>
<dbReference type="InterPro" id="IPR036291">
    <property type="entry name" value="NAD(P)-bd_dom_sf"/>
</dbReference>
<dbReference type="PRINTS" id="PR00081">
    <property type="entry name" value="GDHRDH"/>
</dbReference>
<dbReference type="Gene3D" id="3.40.50.720">
    <property type="entry name" value="NAD(P)-binding Rossmann-like Domain"/>
    <property type="match status" value="1"/>
</dbReference>
<accession>A0A1V0A1X6</accession>
<dbReference type="PRINTS" id="PR00080">
    <property type="entry name" value="SDRFAMILY"/>
</dbReference>
<name>A0A1V0A1X6_9ACTN</name>
<dbReference type="EMBL" id="CP017717">
    <property type="protein sequence ID" value="AQZ64210.1"/>
    <property type="molecule type" value="Genomic_DNA"/>
</dbReference>